<dbReference type="Proteomes" id="UP001418222">
    <property type="component" value="Unassembled WGS sequence"/>
</dbReference>
<dbReference type="SUPFAM" id="SSF101908">
    <property type="entry name" value="Putative isomerase YbhE"/>
    <property type="match status" value="1"/>
</dbReference>
<protein>
    <submittedName>
        <fullName evidence="3">BTB/POZ domain-containing protein</fullName>
    </submittedName>
</protein>
<dbReference type="InterPro" id="IPR015943">
    <property type="entry name" value="WD40/YVTN_repeat-like_dom_sf"/>
</dbReference>
<dbReference type="Gene3D" id="3.30.710.10">
    <property type="entry name" value="Potassium Channel Kv1.1, Chain A"/>
    <property type="match status" value="1"/>
</dbReference>
<dbReference type="PANTHER" id="PTHR11145">
    <property type="entry name" value="BTB/POZ DOMAIN-CONTAINING ADAPTER FOR CUL3-MEDIATED RHOA DEGRADATION PROTEIN FAMILY MEMBER"/>
    <property type="match status" value="1"/>
</dbReference>
<dbReference type="Pfam" id="PF02214">
    <property type="entry name" value="BTB_2"/>
    <property type="match status" value="1"/>
</dbReference>
<evidence type="ECO:0000259" key="2">
    <source>
        <dbReference type="SMART" id="SM00225"/>
    </source>
</evidence>
<dbReference type="CDD" id="cd18316">
    <property type="entry name" value="BTB_POZ_KCTD-like"/>
    <property type="match status" value="1"/>
</dbReference>
<organism evidence="3 4">
    <name type="scientific">Platanthera zijinensis</name>
    <dbReference type="NCBI Taxonomy" id="2320716"/>
    <lineage>
        <taxon>Eukaryota</taxon>
        <taxon>Viridiplantae</taxon>
        <taxon>Streptophyta</taxon>
        <taxon>Embryophyta</taxon>
        <taxon>Tracheophyta</taxon>
        <taxon>Spermatophyta</taxon>
        <taxon>Magnoliopsida</taxon>
        <taxon>Liliopsida</taxon>
        <taxon>Asparagales</taxon>
        <taxon>Orchidaceae</taxon>
        <taxon>Orchidoideae</taxon>
        <taxon>Orchideae</taxon>
        <taxon>Orchidinae</taxon>
        <taxon>Platanthera</taxon>
    </lineage>
</organism>
<dbReference type="Gene3D" id="2.130.10.10">
    <property type="entry name" value="YVTN repeat-like/Quinoprotein amine dehydrogenase"/>
    <property type="match status" value="1"/>
</dbReference>
<dbReference type="InterPro" id="IPR045068">
    <property type="entry name" value="BACURD1-3"/>
</dbReference>
<evidence type="ECO:0000313" key="3">
    <source>
        <dbReference type="EMBL" id="KAK8935099.1"/>
    </source>
</evidence>
<sequence>MPPFAGTATGALRFSHKPAAESSIITLNVGGRIFQTTSQTLAAAGPSSLLSSPPPFIDRDPDMFASLLAFLRTGRLPSAAATEDISDLSAEAEFYGIDPRLLFSSSSTSSSSLSLQRSLLLPLSGRDPVAVLSASPYGELLAAHGSKISSFDFSLLRRKTFLTSLPAVDSLLSLHHLSLAAAGAADFPGLQIFDLSSGTLRKTLNWRAHPSDPSATVQAICSADDRQLLFSSYESGRRNSSAILAFDLGSGGDLVPVSEFARHEIFGAELDSAIPATKLKWVPSFNLLMTAGSHWGPSGVVGDIRLWDIRIGGESSQVFDLKEKDDCFADATVSDGLSAMFKVGASSGDMFMADLRKLGAGNPWFRLGGGRWNGENSAGKKEGRGCKIESRGRQVFCSRGGDVEVWSEVAMAAAPEFEEKVMRKNLMGREKDMGGARILQMVFGGKRMALARSGESCVEIWENSDHS</sequence>
<keyword evidence="4" id="KW-1185">Reference proteome</keyword>
<name>A0AAP0BBJ9_9ASPA</name>
<dbReference type="InterPro" id="IPR057441">
    <property type="entry name" value="Beta_prop_At2g24240"/>
</dbReference>
<comment type="caution">
    <text evidence="3">The sequence shown here is derived from an EMBL/GenBank/DDBJ whole genome shotgun (WGS) entry which is preliminary data.</text>
</comment>
<evidence type="ECO:0000313" key="4">
    <source>
        <dbReference type="Proteomes" id="UP001418222"/>
    </source>
</evidence>
<accession>A0AAP0BBJ9</accession>
<dbReference type="EMBL" id="JBBWWQ010000011">
    <property type="protein sequence ID" value="KAK8935099.1"/>
    <property type="molecule type" value="Genomic_DNA"/>
</dbReference>
<comment type="pathway">
    <text evidence="1">Protein modification; protein ubiquitination.</text>
</comment>
<dbReference type="SMART" id="SM00225">
    <property type="entry name" value="BTB"/>
    <property type="match status" value="1"/>
</dbReference>
<dbReference type="InterPro" id="IPR011333">
    <property type="entry name" value="SKP1/BTB/POZ_sf"/>
</dbReference>
<evidence type="ECO:0000256" key="1">
    <source>
        <dbReference type="ARBA" id="ARBA00004906"/>
    </source>
</evidence>
<proteinExistence type="predicted"/>
<dbReference type="AlphaFoldDB" id="A0AAP0BBJ9"/>
<gene>
    <name evidence="3" type="ORF">KSP39_PZI013275</name>
</gene>
<reference evidence="3 4" key="1">
    <citation type="journal article" date="2022" name="Nat. Plants">
        <title>Genomes of leafy and leafless Platanthera orchids illuminate the evolution of mycoheterotrophy.</title>
        <authorList>
            <person name="Li M.H."/>
            <person name="Liu K.W."/>
            <person name="Li Z."/>
            <person name="Lu H.C."/>
            <person name="Ye Q.L."/>
            <person name="Zhang D."/>
            <person name="Wang J.Y."/>
            <person name="Li Y.F."/>
            <person name="Zhong Z.M."/>
            <person name="Liu X."/>
            <person name="Yu X."/>
            <person name="Liu D.K."/>
            <person name="Tu X.D."/>
            <person name="Liu B."/>
            <person name="Hao Y."/>
            <person name="Liao X.Y."/>
            <person name="Jiang Y.T."/>
            <person name="Sun W.H."/>
            <person name="Chen J."/>
            <person name="Chen Y.Q."/>
            <person name="Ai Y."/>
            <person name="Zhai J.W."/>
            <person name="Wu S.S."/>
            <person name="Zhou Z."/>
            <person name="Hsiao Y.Y."/>
            <person name="Wu W.L."/>
            <person name="Chen Y.Y."/>
            <person name="Lin Y.F."/>
            <person name="Hsu J.L."/>
            <person name="Li C.Y."/>
            <person name="Wang Z.W."/>
            <person name="Zhao X."/>
            <person name="Zhong W.Y."/>
            <person name="Ma X.K."/>
            <person name="Ma L."/>
            <person name="Huang J."/>
            <person name="Chen G.Z."/>
            <person name="Huang M.Z."/>
            <person name="Huang L."/>
            <person name="Peng D.H."/>
            <person name="Luo Y.B."/>
            <person name="Zou S.Q."/>
            <person name="Chen S.P."/>
            <person name="Lan S."/>
            <person name="Tsai W.C."/>
            <person name="Van de Peer Y."/>
            <person name="Liu Z.J."/>
        </authorList>
    </citation>
    <scope>NUCLEOTIDE SEQUENCE [LARGE SCALE GENOMIC DNA]</scope>
    <source>
        <strain evidence="3">Lor287</strain>
    </source>
</reference>
<dbReference type="InterPro" id="IPR003131">
    <property type="entry name" value="T1-type_BTB"/>
</dbReference>
<dbReference type="GO" id="GO:0051260">
    <property type="term" value="P:protein homooligomerization"/>
    <property type="evidence" value="ECO:0007669"/>
    <property type="project" value="InterPro"/>
</dbReference>
<dbReference type="SUPFAM" id="SSF54695">
    <property type="entry name" value="POZ domain"/>
    <property type="match status" value="1"/>
</dbReference>
<dbReference type="Pfam" id="PF25279">
    <property type="entry name" value="Beta_prop_At2g24240"/>
    <property type="match status" value="1"/>
</dbReference>
<dbReference type="PANTHER" id="PTHR11145:SF23">
    <property type="entry name" value="PROTEIN BINDING PROTEIN"/>
    <property type="match status" value="1"/>
</dbReference>
<dbReference type="InterPro" id="IPR000210">
    <property type="entry name" value="BTB/POZ_dom"/>
</dbReference>
<feature type="domain" description="BTB" evidence="2">
    <location>
        <begin position="23"/>
        <end position="113"/>
    </location>
</feature>